<accession>G0APA1</accession>
<reference evidence="1 2" key="2">
    <citation type="journal article" date="2012" name="J. Bacteriol.">
        <title>Whole-Genome Sequences of Borrelia bissettii, Borrelia valaisiana, and Borrelia spielmanii.</title>
        <authorList>
            <person name="Schutzer S.E."/>
            <person name="Fraser-Liggett C.M."/>
            <person name="Qiu W.G."/>
            <person name="Kraiczy P."/>
            <person name="Mongodin E.F."/>
            <person name="Dunn J.J."/>
            <person name="Luft B.J."/>
            <person name="Casjens S.R."/>
        </authorList>
    </citation>
    <scope>NUCLEOTIDE SEQUENCE [LARGE SCALE GENOMIC DNA]</scope>
    <source>
        <strain evidence="1 2">DN127</strain>
    </source>
</reference>
<dbReference type="Proteomes" id="UP000001634">
    <property type="component" value="Plasmid lp28-7"/>
</dbReference>
<dbReference type="AlphaFoldDB" id="G0APA1"/>
<keyword evidence="2" id="KW-1185">Reference proteome</keyword>
<dbReference type="KEGG" id="bbs:BbiDN127_AA0014"/>
<gene>
    <name evidence="1" type="ordered locus">BbiDN127_AA0014</name>
</gene>
<evidence type="ECO:0000313" key="2">
    <source>
        <dbReference type="Proteomes" id="UP000001634"/>
    </source>
</evidence>
<geneLocation type="plasmid" evidence="1 2">
    <name>lp28-7</name>
</geneLocation>
<protein>
    <submittedName>
        <fullName evidence="1">Uncharacterized protein</fullName>
    </submittedName>
</protein>
<keyword evidence="1" id="KW-0614">Plasmid</keyword>
<reference key="1">
    <citation type="submission" date="2011-06" db="EMBL/GenBank/DDBJ databases">
        <authorList>
            <person name="Mongodin E.F."/>
            <person name="Casjens S.R."/>
            <person name="Fraser-Liggett C.M."/>
            <person name="Qiu W.-G."/>
            <person name="Dunn J.J."/>
            <person name="Luft B.J."/>
            <person name="Schutzer S.E."/>
        </authorList>
    </citation>
    <scope>NUCLEOTIDE SEQUENCE</scope>
    <source>
        <strain>DN127</strain>
    </source>
</reference>
<sequence length="40" mass="4760">MIPYVSKKINRVYIDKEYKDLITVQIPRMKSGHDKMGSYI</sequence>
<proteinExistence type="predicted"/>
<dbReference type="HOGENOM" id="CLU_3285803_0_0_12"/>
<name>G0APA1_BORBD</name>
<organism evidence="1 2">
    <name type="scientific">Borrelia bissettiae (strain DSM 17990 / CIP 109136 / DN127)</name>
    <name type="common">Borreliella bissettiae</name>
    <dbReference type="NCBI Taxonomy" id="521010"/>
    <lineage>
        <taxon>Bacteria</taxon>
        <taxon>Pseudomonadati</taxon>
        <taxon>Spirochaetota</taxon>
        <taxon>Spirochaetia</taxon>
        <taxon>Spirochaetales</taxon>
        <taxon>Borreliaceae</taxon>
        <taxon>Borreliella</taxon>
    </lineage>
</organism>
<dbReference type="EMBL" id="CP002760">
    <property type="protein sequence ID" value="AEL19527.1"/>
    <property type="molecule type" value="Genomic_DNA"/>
</dbReference>
<evidence type="ECO:0000313" key="1">
    <source>
        <dbReference type="EMBL" id="AEL19527.1"/>
    </source>
</evidence>